<evidence type="ECO:0000256" key="6">
    <source>
        <dbReference type="ARBA" id="ARBA00022989"/>
    </source>
</evidence>
<comment type="caution">
    <text evidence="10">Lacks conserved residue(s) required for the propagation of feature annotation.</text>
</comment>
<dbReference type="AlphaFoldDB" id="A0A3B0JQ43"/>
<protein>
    <recommendedName>
        <fullName evidence="10">Odorant receptor</fullName>
    </recommendedName>
</protein>
<evidence type="ECO:0000313" key="11">
    <source>
        <dbReference type="EMBL" id="SPP74781.1"/>
    </source>
</evidence>
<keyword evidence="6 10" id="KW-1133">Transmembrane helix</keyword>
<dbReference type="PANTHER" id="PTHR21137:SF35">
    <property type="entry name" value="ODORANT RECEPTOR 19A-RELATED"/>
    <property type="match status" value="1"/>
</dbReference>
<keyword evidence="3 10" id="KW-0716">Sensory transduction</keyword>
<dbReference type="EMBL" id="OUUW01000001">
    <property type="protein sequence ID" value="SPP74781.1"/>
    <property type="molecule type" value="Genomic_DNA"/>
</dbReference>
<dbReference type="GO" id="GO:0004984">
    <property type="term" value="F:olfactory receptor activity"/>
    <property type="evidence" value="ECO:0007669"/>
    <property type="project" value="InterPro"/>
</dbReference>
<dbReference type="InterPro" id="IPR004117">
    <property type="entry name" value="7tm6_olfct_rcpt"/>
</dbReference>
<dbReference type="PANTHER" id="PTHR21137">
    <property type="entry name" value="ODORANT RECEPTOR"/>
    <property type="match status" value="1"/>
</dbReference>
<dbReference type="GO" id="GO:0007165">
    <property type="term" value="P:signal transduction"/>
    <property type="evidence" value="ECO:0007669"/>
    <property type="project" value="UniProtKB-KW"/>
</dbReference>
<reference evidence="12" key="1">
    <citation type="submission" date="2018-01" db="EMBL/GenBank/DDBJ databases">
        <authorList>
            <person name="Alioto T."/>
            <person name="Alioto T."/>
        </authorList>
    </citation>
    <scope>NUCLEOTIDE SEQUENCE [LARGE SCALE GENOMIC DNA]</scope>
</reference>
<keyword evidence="12" id="KW-1185">Reference proteome</keyword>
<evidence type="ECO:0000256" key="7">
    <source>
        <dbReference type="ARBA" id="ARBA00023136"/>
    </source>
</evidence>
<evidence type="ECO:0000256" key="4">
    <source>
        <dbReference type="ARBA" id="ARBA00022692"/>
    </source>
</evidence>
<evidence type="ECO:0000256" key="10">
    <source>
        <dbReference type="RuleBase" id="RU351113"/>
    </source>
</evidence>
<evidence type="ECO:0000256" key="1">
    <source>
        <dbReference type="ARBA" id="ARBA00004651"/>
    </source>
</evidence>
<evidence type="ECO:0000256" key="8">
    <source>
        <dbReference type="ARBA" id="ARBA00023170"/>
    </source>
</evidence>
<dbReference type="GO" id="GO:0005549">
    <property type="term" value="F:odorant binding"/>
    <property type="evidence" value="ECO:0007669"/>
    <property type="project" value="InterPro"/>
</dbReference>
<feature type="transmembrane region" description="Helical" evidence="10">
    <location>
        <begin position="52"/>
        <end position="77"/>
    </location>
</feature>
<dbReference type="Pfam" id="PF02949">
    <property type="entry name" value="7tm_6"/>
    <property type="match status" value="1"/>
</dbReference>
<accession>A0A3B0JQ43</accession>
<evidence type="ECO:0000313" key="12">
    <source>
        <dbReference type="Proteomes" id="UP000268350"/>
    </source>
</evidence>
<keyword evidence="8 10" id="KW-0675">Receptor</keyword>
<comment type="similarity">
    <text evidence="10">Belongs to the insect chemoreceptor superfamily. Heteromeric odorant receptor channel (TC 1.A.69) family.</text>
</comment>
<dbReference type="OMA" id="FIVAICT"/>
<evidence type="ECO:0000256" key="2">
    <source>
        <dbReference type="ARBA" id="ARBA00022475"/>
    </source>
</evidence>
<keyword evidence="5 10" id="KW-0552">Olfaction</keyword>
<dbReference type="Proteomes" id="UP000268350">
    <property type="component" value="Unassembled WGS sequence"/>
</dbReference>
<evidence type="ECO:0000256" key="5">
    <source>
        <dbReference type="ARBA" id="ARBA00022725"/>
    </source>
</evidence>
<dbReference type="STRING" id="7266.A0A3B0JQ43"/>
<keyword evidence="9 10" id="KW-0807">Transducer</keyword>
<organism evidence="11 12">
    <name type="scientific">Drosophila guanche</name>
    <name type="common">Fruit fly</name>
    <dbReference type="NCBI Taxonomy" id="7266"/>
    <lineage>
        <taxon>Eukaryota</taxon>
        <taxon>Metazoa</taxon>
        <taxon>Ecdysozoa</taxon>
        <taxon>Arthropoda</taxon>
        <taxon>Hexapoda</taxon>
        <taxon>Insecta</taxon>
        <taxon>Pterygota</taxon>
        <taxon>Neoptera</taxon>
        <taxon>Endopterygota</taxon>
        <taxon>Diptera</taxon>
        <taxon>Brachycera</taxon>
        <taxon>Muscomorpha</taxon>
        <taxon>Ephydroidea</taxon>
        <taxon>Drosophilidae</taxon>
        <taxon>Drosophila</taxon>
        <taxon>Sophophora</taxon>
    </lineage>
</organism>
<feature type="transmembrane region" description="Helical" evidence="10">
    <location>
        <begin position="144"/>
        <end position="167"/>
    </location>
</feature>
<evidence type="ECO:0000256" key="9">
    <source>
        <dbReference type="ARBA" id="ARBA00023224"/>
    </source>
</evidence>
<feature type="transmembrane region" description="Helical" evidence="10">
    <location>
        <begin position="274"/>
        <end position="294"/>
    </location>
</feature>
<sequence length="407" mass="46464">MQKPLFERLRAAPLTARVASVDACVYFYRAATFLGWVQPEGLGQVQRWAYSLWTCTTMLLGLLYLPLGLTLTFAVHFDMFGPSEFLSSVQVDINCIGNVIKACVTYSQMWRMRRINEMIAPLDERCVTLNQRQILHTMVARANLIIMFFLSVYVGFTTTTLFASLYAGQAPWQLYNPLVDWRQGTRQLWLASLFEYFVIGIAITQELLSDTYPIVFLSMFRAHLAILKDRMAHLRCNPELSERQNYQQLVDCIKDYRTILHCCELIRPTLSATIFAQFMLIGILVGLAAVNILFFTTSLGMAMSNVIFIAAICTESFPLCMTCELLIADCESLAFAIFHSHWVDAEGRYKSAIIYFLHRVQQPIQFWAGAIFPISVQSNITVAKFAFSIITIVNQMNLAERFRKESI</sequence>
<name>A0A3B0JQ43_DROGU</name>
<evidence type="ECO:0000256" key="3">
    <source>
        <dbReference type="ARBA" id="ARBA00022606"/>
    </source>
</evidence>
<keyword evidence="4 10" id="KW-0812">Transmembrane</keyword>
<gene>
    <name evidence="11" type="ORF">DGUA_6G002470</name>
</gene>
<keyword evidence="2" id="KW-1003">Cell membrane</keyword>
<feature type="transmembrane region" description="Helical" evidence="10">
    <location>
        <begin position="188"/>
        <end position="205"/>
    </location>
</feature>
<dbReference type="GO" id="GO:0005886">
    <property type="term" value="C:plasma membrane"/>
    <property type="evidence" value="ECO:0007669"/>
    <property type="project" value="UniProtKB-SubCell"/>
</dbReference>
<keyword evidence="7 10" id="KW-0472">Membrane</keyword>
<dbReference type="OrthoDB" id="6604226at2759"/>
<proteinExistence type="inferred from homology"/>
<comment type="subcellular location">
    <subcellularLocation>
        <location evidence="1 10">Cell membrane</location>
        <topology evidence="1 10">Multi-pass membrane protein</topology>
    </subcellularLocation>
</comment>